<dbReference type="STRING" id="1202724.AM493_14280"/>
<evidence type="ECO:0000259" key="1">
    <source>
        <dbReference type="Pfam" id="PF09413"/>
    </source>
</evidence>
<evidence type="ECO:0000313" key="2">
    <source>
        <dbReference type="EMBL" id="KOS07071.1"/>
    </source>
</evidence>
<dbReference type="SUPFAM" id="SSF54913">
    <property type="entry name" value="GlnB-like"/>
    <property type="match status" value="1"/>
</dbReference>
<dbReference type="EMBL" id="LIYD01000005">
    <property type="protein sequence ID" value="KOS07071.1"/>
    <property type="molecule type" value="Genomic_DNA"/>
</dbReference>
<protein>
    <recommendedName>
        <fullName evidence="1">DUF2007 domain-containing protein</fullName>
    </recommendedName>
</protein>
<evidence type="ECO:0000313" key="3">
    <source>
        <dbReference type="Proteomes" id="UP000037755"/>
    </source>
</evidence>
<keyword evidence="3" id="KW-1185">Reference proteome</keyword>
<sequence>MEHFVTAAVFTYPHEIAILKHLLQDAGIPFYFQNETMAAFAPLYANALGGIRLLVHPNDLPTVKDILDSFKYNNHLKIV</sequence>
<dbReference type="Proteomes" id="UP000037755">
    <property type="component" value="Unassembled WGS sequence"/>
</dbReference>
<dbReference type="AlphaFoldDB" id="A0A0M8MIS5"/>
<dbReference type="InterPro" id="IPR018551">
    <property type="entry name" value="DUF2007"/>
</dbReference>
<dbReference type="Pfam" id="PF09413">
    <property type="entry name" value="DUF2007"/>
    <property type="match status" value="1"/>
</dbReference>
<proteinExistence type="predicted"/>
<organism evidence="2 3">
    <name type="scientific">Flavobacterium akiainvivens</name>
    <dbReference type="NCBI Taxonomy" id="1202724"/>
    <lineage>
        <taxon>Bacteria</taxon>
        <taxon>Pseudomonadati</taxon>
        <taxon>Bacteroidota</taxon>
        <taxon>Flavobacteriia</taxon>
        <taxon>Flavobacteriales</taxon>
        <taxon>Flavobacteriaceae</taxon>
        <taxon>Flavobacterium</taxon>
    </lineage>
</organism>
<feature type="domain" description="DUF2007" evidence="1">
    <location>
        <begin position="11"/>
        <end position="70"/>
    </location>
</feature>
<gene>
    <name evidence="2" type="ORF">AM493_14280</name>
</gene>
<dbReference type="OrthoDB" id="8480302at2"/>
<reference evidence="2 3" key="1">
    <citation type="submission" date="2015-08" db="EMBL/GenBank/DDBJ databases">
        <title>Whole genome sequence of Flavobacterium akiainvivens IK-1T, from decaying Wikstroemia oahuensis, an endemic Hawaiian shrub.</title>
        <authorList>
            <person name="Wan X."/>
            <person name="Hou S."/>
            <person name="Saito J."/>
            <person name="Donachie S."/>
        </authorList>
    </citation>
    <scope>NUCLEOTIDE SEQUENCE [LARGE SCALE GENOMIC DNA]</scope>
    <source>
        <strain evidence="2 3">IK-1</strain>
    </source>
</reference>
<accession>A0A0M8MIS5</accession>
<dbReference type="Gene3D" id="3.30.70.790">
    <property type="entry name" value="UreE, C-terminal domain"/>
    <property type="match status" value="1"/>
</dbReference>
<dbReference type="InterPro" id="IPR011322">
    <property type="entry name" value="N-reg_PII-like_a/b"/>
</dbReference>
<dbReference type="RefSeq" id="WP_054408708.1">
    <property type="nucleotide sequence ID" value="NZ_FOYA01000009.1"/>
</dbReference>
<dbReference type="PATRIC" id="fig|1202724.3.peg.2965"/>
<name>A0A0M8MIS5_9FLAO</name>
<comment type="caution">
    <text evidence="2">The sequence shown here is derived from an EMBL/GenBank/DDBJ whole genome shotgun (WGS) entry which is preliminary data.</text>
</comment>